<dbReference type="AlphaFoldDB" id="A0A926ID49"/>
<dbReference type="PANTHER" id="PTHR35271:SF1">
    <property type="entry name" value="ABC TRANSPORTER, SUBSTRATE-BINDING LIPOPROTEIN"/>
    <property type="match status" value="1"/>
</dbReference>
<reference evidence="1" key="1">
    <citation type="submission" date="2020-08" db="EMBL/GenBank/DDBJ databases">
        <title>Genome public.</title>
        <authorList>
            <person name="Liu C."/>
            <person name="Sun Q."/>
        </authorList>
    </citation>
    <scope>NUCLEOTIDE SEQUENCE</scope>
    <source>
        <strain evidence="1">NSJ-12</strain>
    </source>
</reference>
<comment type="caution">
    <text evidence="1">The sequence shown here is derived from an EMBL/GenBank/DDBJ whole genome shotgun (WGS) entry which is preliminary data.</text>
</comment>
<dbReference type="InterPro" id="IPR007487">
    <property type="entry name" value="ABC_transpt-TYRBP-like"/>
</dbReference>
<dbReference type="RefSeq" id="WP_249331463.1">
    <property type="nucleotide sequence ID" value="NZ_JACRSY010000003.1"/>
</dbReference>
<dbReference type="Proteomes" id="UP000655830">
    <property type="component" value="Unassembled WGS sequence"/>
</dbReference>
<sequence length="318" mass="33719">MKKIFTLTLTMMMGLSMLVGCSTKEDQLTIGIVQIVEHTSLDIIRESLVEELGAKGLVDGQNIKIDYQNAQGDQSNLNSICKKFVGDGVDVIVAIATPSAQAAAAATSEIPIIFSAVTDPVAAKLVTNLEKPEGNVTGTSDAIPVDEVFELCQELTPEVKTFGFLYTTSEVNSQSVVEEAKALAPDYGYAYEEVAITNTSELKQAAYSLAGKVDAIYTPIDNSIASAMTVLSEVGKETEVPIYVGADSMVMDGAYATVGINYEDLGRQTGDMVAEVLNGKAIRDLPVATLDEFQKVINKTTAKAIGAPETSEGALIVE</sequence>
<dbReference type="PROSITE" id="PS51257">
    <property type="entry name" value="PROKAR_LIPOPROTEIN"/>
    <property type="match status" value="1"/>
</dbReference>
<gene>
    <name evidence="1" type="ORF">H8718_02910</name>
</gene>
<proteinExistence type="predicted"/>
<evidence type="ECO:0000313" key="1">
    <source>
        <dbReference type="EMBL" id="MBC8578484.1"/>
    </source>
</evidence>
<organism evidence="1 2">
    <name type="scientific">Zhenhengia yiwuensis</name>
    <dbReference type="NCBI Taxonomy" id="2763666"/>
    <lineage>
        <taxon>Bacteria</taxon>
        <taxon>Bacillati</taxon>
        <taxon>Bacillota</taxon>
        <taxon>Clostridia</taxon>
        <taxon>Lachnospirales</taxon>
        <taxon>Lachnospiraceae</taxon>
        <taxon>Zhenhengia</taxon>
    </lineage>
</organism>
<dbReference type="InterPro" id="IPR028082">
    <property type="entry name" value="Peripla_BP_I"/>
</dbReference>
<dbReference type="Gene3D" id="3.40.50.2300">
    <property type="match status" value="2"/>
</dbReference>
<keyword evidence="2" id="KW-1185">Reference proteome</keyword>
<dbReference type="SUPFAM" id="SSF53822">
    <property type="entry name" value="Periplasmic binding protein-like I"/>
    <property type="match status" value="1"/>
</dbReference>
<name>A0A926ID49_9FIRM</name>
<dbReference type="PANTHER" id="PTHR35271">
    <property type="entry name" value="ABC TRANSPORTER, SUBSTRATE-BINDING LIPOPROTEIN-RELATED"/>
    <property type="match status" value="1"/>
</dbReference>
<dbReference type="Pfam" id="PF04392">
    <property type="entry name" value="ABC_sub_bind"/>
    <property type="match status" value="1"/>
</dbReference>
<evidence type="ECO:0000313" key="2">
    <source>
        <dbReference type="Proteomes" id="UP000655830"/>
    </source>
</evidence>
<protein>
    <submittedName>
        <fullName evidence="1">ABC transporter substrate-binding protein</fullName>
    </submittedName>
</protein>
<dbReference type="EMBL" id="JACRSY010000003">
    <property type="protein sequence ID" value="MBC8578484.1"/>
    <property type="molecule type" value="Genomic_DNA"/>
</dbReference>
<dbReference type="CDD" id="cd06325">
    <property type="entry name" value="PBP1_ABC_unchar_transporter"/>
    <property type="match status" value="1"/>
</dbReference>
<accession>A0A926ID49</accession>